<organism evidence="1">
    <name type="scientific">marine sediment metagenome</name>
    <dbReference type="NCBI Taxonomy" id="412755"/>
    <lineage>
        <taxon>unclassified sequences</taxon>
        <taxon>metagenomes</taxon>
        <taxon>ecological metagenomes</taxon>
    </lineage>
</organism>
<gene>
    <name evidence="1" type="ORF">LCGC14_0282430</name>
</gene>
<sequence>MTFNTATKEEFKIVPISYGTIYRYDENWRVRVVVGRYPCDGEREFFAAIEVLCCRGIAQGDLVWGVAQYDSESARMAGERRLCFFLDVAELPNPNKQIHTPLTMCEDGGGG</sequence>
<name>A0A0F9U0I0_9ZZZZ</name>
<evidence type="ECO:0000313" key="1">
    <source>
        <dbReference type="EMBL" id="KKN85074.1"/>
    </source>
</evidence>
<reference evidence="1" key="1">
    <citation type="journal article" date="2015" name="Nature">
        <title>Complex archaea that bridge the gap between prokaryotes and eukaryotes.</title>
        <authorList>
            <person name="Spang A."/>
            <person name="Saw J.H."/>
            <person name="Jorgensen S.L."/>
            <person name="Zaremba-Niedzwiedzka K."/>
            <person name="Martijn J."/>
            <person name="Lind A.E."/>
            <person name="van Eijk R."/>
            <person name="Schleper C."/>
            <person name="Guy L."/>
            <person name="Ettema T.J."/>
        </authorList>
    </citation>
    <scope>NUCLEOTIDE SEQUENCE</scope>
</reference>
<accession>A0A0F9U0I0</accession>
<dbReference type="AlphaFoldDB" id="A0A0F9U0I0"/>
<proteinExistence type="predicted"/>
<comment type="caution">
    <text evidence="1">The sequence shown here is derived from an EMBL/GenBank/DDBJ whole genome shotgun (WGS) entry which is preliminary data.</text>
</comment>
<protein>
    <submittedName>
        <fullName evidence="1">Uncharacterized protein</fullName>
    </submittedName>
</protein>
<dbReference type="EMBL" id="LAZR01000163">
    <property type="protein sequence ID" value="KKN85074.1"/>
    <property type="molecule type" value="Genomic_DNA"/>
</dbReference>